<reference evidence="1 2" key="1">
    <citation type="submission" date="2024-03" db="EMBL/GenBank/DDBJ databases">
        <title>The Acrasis kona genome and developmental transcriptomes reveal deep origins of eukaryotic multicellular pathways.</title>
        <authorList>
            <person name="Sheikh S."/>
            <person name="Fu C.-J."/>
            <person name="Brown M.W."/>
            <person name="Baldauf S.L."/>
        </authorList>
    </citation>
    <scope>NUCLEOTIDE SEQUENCE [LARGE SCALE GENOMIC DNA]</scope>
    <source>
        <strain evidence="1 2">ATCC MYA-3509</strain>
    </source>
</reference>
<sequence>MKKNEMKDLMARLQSLKEECENTFEQEMVAEPTLARANNSDSQKLIDWKPEEEVVDGHVNNV</sequence>
<dbReference type="EMBL" id="JAOPGA020000950">
    <property type="protein sequence ID" value="KAL0483316.1"/>
    <property type="molecule type" value="Genomic_DNA"/>
</dbReference>
<organism evidence="1 2">
    <name type="scientific">Acrasis kona</name>
    <dbReference type="NCBI Taxonomy" id="1008807"/>
    <lineage>
        <taxon>Eukaryota</taxon>
        <taxon>Discoba</taxon>
        <taxon>Heterolobosea</taxon>
        <taxon>Tetramitia</taxon>
        <taxon>Eutetramitia</taxon>
        <taxon>Acrasidae</taxon>
        <taxon>Acrasis</taxon>
    </lineage>
</organism>
<dbReference type="Proteomes" id="UP001431209">
    <property type="component" value="Unassembled WGS sequence"/>
</dbReference>
<dbReference type="AlphaFoldDB" id="A0AAW2Z2I7"/>
<evidence type="ECO:0000313" key="1">
    <source>
        <dbReference type="EMBL" id="KAL0483316.1"/>
    </source>
</evidence>
<accession>A0AAW2Z2I7</accession>
<evidence type="ECO:0000313" key="2">
    <source>
        <dbReference type="Proteomes" id="UP001431209"/>
    </source>
</evidence>
<comment type="caution">
    <text evidence="1">The sequence shown here is derived from an EMBL/GenBank/DDBJ whole genome shotgun (WGS) entry which is preliminary data.</text>
</comment>
<keyword evidence="2" id="KW-1185">Reference proteome</keyword>
<proteinExistence type="predicted"/>
<gene>
    <name evidence="1" type="ORF">AKO1_014697</name>
</gene>
<protein>
    <submittedName>
        <fullName evidence="1">DNA repair protein REV1</fullName>
    </submittedName>
</protein>
<name>A0AAW2Z2I7_9EUKA</name>